<keyword evidence="2" id="KW-0732">Signal</keyword>
<comment type="caution">
    <text evidence="3">The sequence shown here is derived from an EMBL/GenBank/DDBJ whole genome shotgun (WGS) entry which is preliminary data.</text>
</comment>
<feature type="region of interest" description="Disordered" evidence="1">
    <location>
        <begin position="22"/>
        <end position="49"/>
    </location>
</feature>
<proteinExistence type="predicted"/>
<dbReference type="Proteomes" id="UP001596189">
    <property type="component" value="Unassembled WGS sequence"/>
</dbReference>
<sequence length="205" mass="20238">MLRRTALLLVLGVVAVTTAGCSGDGGSSSQPAGKPTATPAVTPGAAPADTKSVTVGPISIAVPTTMTLLSGLSAQPGQTVVGYRTAAPGADGRSGALVVTTSVDATRTAQAEAEALAKAKVDLHQAKDVQVAPVTWPGLDSAYTVTYEDASGTAAGQQPLHTLVLIGTTADKKGVNVTAKAPPDVFTSQSFAQIVGSVRAAGTSS</sequence>
<feature type="chain" id="PRO_5045181615" description="DUF1795 domain-containing protein" evidence="2">
    <location>
        <begin position="20"/>
        <end position="205"/>
    </location>
</feature>
<organism evidence="3 4">
    <name type="scientific">Angustibacter luteus</name>
    <dbReference type="NCBI Taxonomy" id="658456"/>
    <lineage>
        <taxon>Bacteria</taxon>
        <taxon>Bacillati</taxon>
        <taxon>Actinomycetota</taxon>
        <taxon>Actinomycetes</taxon>
        <taxon>Kineosporiales</taxon>
        <taxon>Kineosporiaceae</taxon>
    </lineage>
</organism>
<dbReference type="RefSeq" id="WP_345716438.1">
    <property type="nucleotide sequence ID" value="NZ_BAABFP010000005.1"/>
</dbReference>
<protein>
    <recommendedName>
        <fullName evidence="5">DUF1795 domain-containing protein</fullName>
    </recommendedName>
</protein>
<name>A0ABW1J8G9_9ACTN</name>
<dbReference type="EMBL" id="JBHSRD010000002">
    <property type="protein sequence ID" value="MFC6005549.1"/>
    <property type="molecule type" value="Genomic_DNA"/>
</dbReference>
<feature type="signal peptide" evidence="2">
    <location>
        <begin position="1"/>
        <end position="19"/>
    </location>
</feature>
<evidence type="ECO:0000256" key="2">
    <source>
        <dbReference type="SAM" id="SignalP"/>
    </source>
</evidence>
<reference evidence="4" key="1">
    <citation type="journal article" date="2019" name="Int. J. Syst. Evol. Microbiol.">
        <title>The Global Catalogue of Microorganisms (GCM) 10K type strain sequencing project: providing services to taxonomists for standard genome sequencing and annotation.</title>
        <authorList>
            <consortium name="The Broad Institute Genomics Platform"/>
            <consortium name="The Broad Institute Genome Sequencing Center for Infectious Disease"/>
            <person name="Wu L."/>
            <person name="Ma J."/>
        </authorList>
    </citation>
    <scope>NUCLEOTIDE SEQUENCE [LARGE SCALE GENOMIC DNA]</scope>
    <source>
        <strain evidence="4">KACC 14249</strain>
    </source>
</reference>
<evidence type="ECO:0000313" key="4">
    <source>
        <dbReference type="Proteomes" id="UP001596189"/>
    </source>
</evidence>
<evidence type="ECO:0000256" key="1">
    <source>
        <dbReference type="SAM" id="MobiDB-lite"/>
    </source>
</evidence>
<feature type="compositionally biased region" description="Low complexity" evidence="1">
    <location>
        <begin position="31"/>
        <end position="48"/>
    </location>
</feature>
<evidence type="ECO:0008006" key="5">
    <source>
        <dbReference type="Google" id="ProtNLM"/>
    </source>
</evidence>
<gene>
    <name evidence="3" type="ORF">ACFQDO_00260</name>
</gene>
<accession>A0ABW1J8G9</accession>
<dbReference type="PROSITE" id="PS51257">
    <property type="entry name" value="PROKAR_LIPOPROTEIN"/>
    <property type="match status" value="1"/>
</dbReference>
<evidence type="ECO:0000313" key="3">
    <source>
        <dbReference type="EMBL" id="MFC6005549.1"/>
    </source>
</evidence>
<keyword evidence="4" id="KW-1185">Reference proteome</keyword>